<organism evidence="2 3">
    <name type="scientific">Gemmatimonas aurantiaca</name>
    <dbReference type="NCBI Taxonomy" id="173480"/>
    <lineage>
        <taxon>Bacteria</taxon>
        <taxon>Pseudomonadati</taxon>
        <taxon>Gemmatimonadota</taxon>
        <taxon>Gemmatimonadia</taxon>
        <taxon>Gemmatimonadales</taxon>
        <taxon>Gemmatimonadaceae</taxon>
        <taxon>Gemmatimonas</taxon>
    </lineage>
</organism>
<keyword evidence="1" id="KW-0472">Membrane</keyword>
<dbReference type="EMBL" id="DPIY01000007">
    <property type="protein sequence ID" value="HCT57240.1"/>
    <property type="molecule type" value="Genomic_DNA"/>
</dbReference>
<feature type="transmembrane region" description="Helical" evidence="1">
    <location>
        <begin position="20"/>
        <end position="40"/>
    </location>
</feature>
<keyword evidence="1" id="KW-0812">Transmembrane</keyword>
<feature type="transmembrane region" description="Helical" evidence="1">
    <location>
        <begin position="46"/>
        <end position="64"/>
    </location>
</feature>
<evidence type="ECO:0000313" key="2">
    <source>
        <dbReference type="EMBL" id="HCT57240.1"/>
    </source>
</evidence>
<proteinExistence type="predicted"/>
<sequence length="98" mass="10657">MIRRNPLFFRQDGAMDLSQFFLLVIVVWVCVVFVLAGLEVLRVTTAAWAFLGSFTTLAFIAWAARDRAELIANSKTPGAVAQGIATATPLDIDDGRGL</sequence>
<dbReference type="Proteomes" id="UP000264071">
    <property type="component" value="Unassembled WGS sequence"/>
</dbReference>
<reference evidence="2 3" key="1">
    <citation type="journal article" date="2018" name="Nat. Biotechnol.">
        <title>A standardized bacterial taxonomy based on genome phylogeny substantially revises the tree of life.</title>
        <authorList>
            <person name="Parks D.H."/>
            <person name="Chuvochina M."/>
            <person name="Waite D.W."/>
            <person name="Rinke C."/>
            <person name="Skarshewski A."/>
            <person name="Chaumeil P.A."/>
            <person name="Hugenholtz P."/>
        </authorList>
    </citation>
    <scope>NUCLEOTIDE SEQUENCE [LARGE SCALE GENOMIC DNA]</scope>
    <source>
        <strain evidence="2">UBA8844</strain>
    </source>
</reference>
<accession>A0A3D4V809</accession>
<protein>
    <submittedName>
        <fullName evidence="2">Uncharacterized protein</fullName>
    </submittedName>
</protein>
<name>A0A3D4V809_9BACT</name>
<comment type="caution">
    <text evidence="2">The sequence shown here is derived from an EMBL/GenBank/DDBJ whole genome shotgun (WGS) entry which is preliminary data.</text>
</comment>
<keyword evidence="1" id="KW-1133">Transmembrane helix</keyword>
<dbReference type="AlphaFoldDB" id="A0A3D4V809"/>
<evidence type="ECO:0000313" key="3">
    <source>
        <dbReference type="Proteomes" id="UP000264071"/>
    </source>
</evidence>
<evidence type="ECO:0000256" key="1">
    <source>
        <dbReference type="SAM" id="Phobius"/>
    </source>
</evidence>
<gene>
    <name evidence="2" type="ORF">DGD08_08510</name>
</gene>